<dbReference type="Proteomes" id="UP000499080">
    <property type="component" value="Unassembled WGS sequence"/>
</dbReference>
<reference evidence="1 2" key="1">
    <citation type="journal article" date="2019" name="Sci. Rep.">
        <title>Orb-weaving spider Araneus ventricosus genome elucidates the spidroin gene catalogue.</title>
        <authorList>
            <person name="Kono N."/>
            <person name="Nakamura H."/>
            <person name="Ohtoshi R."/>
            <person name="Moran D.A.P."/>
            <person name="Shinohara A."/>
            <person name="Yoshida Y."/>
            <person name="Fujiwara M."/>
            <person name="Mori M."/>
            <person name="Tomita M."/>
            <person name="Arakawa K."/>
        </authorList>
    </citation>
    <scope>NUCLEOTIDE SEQUENCE [LARGE SCALE GENOMIC DNA]</scope>
</reference>
<gene>
    <name evidence="1" type="ORF">AVEN_267099_1</name>
</gene>
<sequence length="213" mass="24162">MKYYEYLWKRWPHFTSQPQDSHSNWQRSLPPSGCEEKGTSRCCKSCMRPSSAHRKVAISDLTEIGRRVTVGARLVGGSAPKTANIEGLKEHGINRSDSVHDRRQFGLIALESARKLSITKPGYREIISTEQYSAIMAEVSKKIPAEDESEALYLNIEVTEYNDQETDSENDVEDNLVHEEYSDSNSNTNAYITMHSTSNPLSLLYHKNKVAYN</sequence>
<proteinExistence type="predicted"/>
<dbReference type="AlphaFoldDB" id="A0A4Y2T257"/>
<comment type="caution">
    <text evidence="1">The sequence shown here is derived from an EMBL/GenBank/DDBJ whole genome shotgun (WGS) entry which is preliminary data.</text>
</comment>
<name>A0A4Y2T257_ARAVE</name>
<evidence type="ECO:0000313" key="1">
    <source>
        <dbReference type="EMBL" id="GBN93980.1"/>
    </source>
</evidence>
<protein>
    <submittedName>
        <fullName evidence="1">Uncharacterized protein</fullName>
    </submittedName>
</protein>
<dbReference type="EMBL" id="BGPR01025240">
    <property type="protein sequence ID" value="GBN93980.1"/>
    <property type="molecule type" value="Genomic_DNA"/>
</dbReference>
<evidence type="ECO:0000313" key="2">
    <source>
        <dbReference type="Proteomes" id="UP000499080"/>
    </source>
</evidence>
<accession>A0A4Y2T257</accession>
<organism evidence="1 2">
    <name type="scientific">Araneus ventricosus</name>
    <name type="common">Orbweaver spider</name>
    <name type="synonym">Epeira ventricosa</name>
    <dbReference type="NCBI Taxonomy" id="182803"/>
    <lineage>
        <taxon>Eukaryota</taxon>
        <taxon>Metazoa</taxon>
        <taxon>Ecdysozoa</taxon>
        <taxon>Arthropoda</taxon>
        <taxon>Chelicerata</taxon>
        <taxon>Arachnida</taxon>
        <taxon>Araneae</taxon>
        <taxon>Araneomorphae</taxon>
        <taxon>Entelegynae</taxon>
        <taxon>Araneoidea</taxon>
        <taxon>Araneidae</taxon>
        <taxon>Araneus</taxon>
    </lineage>
</organism>
<keyword evidence="2" id="KW-1185">Reference proteome</keyword>